<dbReference type="Proteomes" id="UP000886595">
    <property type="component" value="Unassembled WGS sequence"/>
</dbReference>
<feature type="region of interest" description="Disordered" evidence="1">
    <location>
        <begin position="72"/>
        <end position="102"/>
    </location>
</feature>
<comment type="caution">
    <text evidence="2">The sequence shown here is derived from an EMBL/GenBank/DDBJ whole genome shotgun (WGS) entry which is preliminary data.</text>
</comment>
<feature type="region of interest" description="Disordered" evidence="1">
    <location>
        <begin position="23"/>
        <end position="59"/>
    </location>
</feature>
<name>A0A8X7RPU1_BRACI</name>
<keyword evidence="3" id="KW-1185">Reference proteome</keyword>
<accession>A0A8X7RPU1</accession>
<evidence type="ECO:0000313" key="3">
    <source>
        <dbReference type="Proteomes" id="UP000886595"/>
    </source>
</evidence>
<sequence>MVSVGIEIGEYQITEIRAHRGRSGEGELCPLDEKNAKASPERRREIREGIGGWSDGTKHEERARSYKGVVINGHTGQQHKERESREYYGKGKAKMVDAADSK</sequence>
<dbReference type="EMBL" id="JAAMPC010000009">
    <property type="protein sequence ID" value="KAG2292040.1"/>
    <property type="molecule type" value="Genomic_DNA"/>
</dbReference>
<reference evidence="2 3" key="1">
    <citation type="submission" date="2020-02" db="EMBL/GenBank/DDBJ databases">
        <authorList>
            <person name="Ma Q."/>
            <person name="Huang Y."/>
            <person name="Song X."/>
            <person name="Pei D."/>
        </authorList>
    </citation>
    <scope>NUCLEOTIDE SEQUENCE [LARGE SCALE GENOMIC DNA]</scope>
    <source>
        <strain evidence="2">Sxm20200214</strain>
        <tissue evidence="2">Leaf</tissue>
    </source>
</reference>
<proteinExistence type="predicted"/>
<evidence type="ECO:0000256" key="1">
    <source>
        <dbReference type="SAM" id="MobiDB-lite"/>
    </source>
</evidence>
<organism evidence="2 3">
    <name type="scientific">Brassica carinata</name>
    <name type="common">Ethiopian mustard</name>
    <name type="synonym">Abyssinian cabbage</name>
    <dbReference type="NCBI Taxonomy" id="52824"/>
    <lineage>
        <taxon>Eukaryota</taxon>
        <taxon>Viridiplantae</taxon>
        <taxon>Streptophyta</taxon>
        <taxon>Embryophyta</taxon>
        <taxon>Tracheophyta</taxon>
        <taxon>Spermatophyta</taxon>
        <taxon>Magnoliopsida</taxon>
        <taxon>eudicotyledons</taxon>
        <taxon>Gunneridae</taxon>
        <taxon>Pentapetalae</taxon>
        <taxon>rosids</taxon>
        <taxon>malvids</taxon>
        <taxon>Brassicales</taxon>
        <taxon>Brassicaceae</taxon>
        <taxon>Brassiceae</taxon>
        <taxon>Brassica</taxon>
    </lineage>
</organism>
<dbReference type="AlphaFoldDB" id="A0A8X7RPU1"/>
<feature type="compositionally biased region" description="Basic and acidic residues" evidence="1">
    <location>
        <begin position="78"/>
        <end position="102"/>
    </location>
</feature>
<protein>
    <submittedName>
        <fullName evidence="2">Uncharacterized protein</fullName>
    </submittedName>
</protein>
<evidence type="ECO:0000313" key="2">
    <source>
        <dbReference type="EMBL" id="KAG2292040.1"/>
    </source>
</evidence>
<feature type="compositionally biased region" description="Basic and acidic residues" evidence="1">
    <location>
        <begin position="23"/>
        <end position="48"/>
    </location>
</feature>
<gene>
    <name evidence="2" type="ORF">Bca52824_038709</name>
</gene>